<evidence type="ECO:0000313" key="3">
    <source>
        <dbReference type="Proteomes" id="UP001420932"/>
    </source>
</evidence>
<reference evidence="2 3" key="1">
    <citation type="submission" date="2024-01" db="EMBL/GenBank/DDBJ databases">
        <title>Genome assemblies of Stephania.</title>
        <authorList>
            <person name="Yang L."/>
        </authorList>
    </citation>
    <scope>NUCLEOTIDE SEQUENCE [LARGE SCALE GENOMIC DNA]</scope>
    <source>
        <strain evidence="2">YNDBR</strain>
        <tissue evidence="2">Leaf</tissue>
    </source>
</reference>
<dbReference type="Proteomes" id="UP001420932">
    <property type="component" value="Unassembled WGS sequence"/>
</dbReference>
<evidence type="ECO:0000256" key="1">
    <source>
        <dbReference type="SAM" id="MobiDB-lite"/>
    </source>
</evidence>
<comment type="caution">
    <text evidence="2">The sequence shown here is derived from an EMBL/GenBank/DDBJ whole genome shotgun (WGS) entry which is preliminary data.</text>
</comment>
<evidence type="ECO:0000313" key="2">
    <source>
        <dbReference type="EMBL" id="KAK9128530.1"/>
    </source>
</evidence>
<dbReference type="EMBL" id="JBBNAF010000007">
    <property type="protein sequence ID" value="KAK9128530.1"/>
    <property type="molecule type" value="Genomic_DNA"/>
</dbReference>
<gene>
    <name evidence="2" type="ORF">Syun_017327</name>
</gene>
<keyword evidence="3" id="KW-1185">Reference proteome</keyword>
<organism evidence="2 3">
    <name type="scientific">Stephania yunnanensis</name>
    <dbReference type="NCBI Taxonomy" id="152371"/>
    <lineage>
        <taxon>Eukaryota</taxon>
        <taxon>Viridiplantae</taxon>
        <taxon>Streptophyta</taxon>
        <taxon>Embryophyta</taxon>
        <taxon>Tracheophyta</taxon>
        <taxon>Spermatophyta</taxon>
        <taxon>Magnoliopsida</taxon>
        <taxon>Ranunculales</taxon>
        <taxon>Menispermaceae</taxon>
        <taxon>Menispermoideae</taxon>
        <taxon>Cissampelideae</taxon>
        <taxon>Stephania</taxon>
    </lineage>
</organism>
<feature type="compositionally biased region" description="Gly residues" evidence="1">
    <location>
        <begin position="74"/>
        <end position="87"/>
    </location>
</feature>
<proteinExistence type="predicted"/>
<feature type="compositionally biased region" description="Low complexity" evidence="1">
    <location>
        <begin position="19"/>
        <end position="36"/>
    </location>
</feature>
<protein>
    <submittedName>
        <fullName evidence="2">Uncharacterized protein</fullName>
    </submittedName>
</protein>
<feature type="region of interest" description="Disordered" evidence="1">
    <location>
        <begin position="1"/>
        <end position="87"/>
    </location>
</feature>
<name>A0AAP0P4Y6_9MAGN</name>
<sequence>MAVAVGPAAALRGGGPCRQQSASPAGSAMSSGSCGQWRSCAERERTDEWTAGLRRRPACEARQGSAGSDAGEGPTIGSGGAGEAATR</sequence>
<accession>A0AAP0P4Y6</accession>
<dbReference type="AlphaFoldDB" id="A0AAP0P4Y6"/>